<name>A0A4R8LJP6_9BURK</name>
<dbReference type="RefSeq" id="WP_134195409.1">
    <property type="nucleotide sequence ID" value="NZ_JBHLUW010000037.1"/>
</dbReference>
<dbReference type="Proteomes" id="UP000295509">
    <property type="component" value="Unassembled WGS sequence"/>
</dbReference>
<proteinExistence type="inferred from homology"/>
<accession>A0A4R8LJP6</accession>
<dbReference type="EMBL" id="SORE01000021">
    <property type="protein sequence ID" value="TDY42505.1"/>
    <property type="molecule type" value="Genomic_DNA"/>
</dbReference>
<dbReference type="InterPro" id="IPR015867">
    <property type="entry name" value="N-reg_PII/ATP_PRibTrfase_C"/>
</dbReference>
<dbReference type="InterPro" id="IPR011322">
    <property type="entry name" value="N-reg_PII-like_a/b"/>
</dbReference>
<protein>
    <submittedName>
        <fullName evidence="3">PII-like signaling protein</fullName>
    </submittedName>
</protein>
<dbReference type="InterPro" id="IPR003793">
    <property type="entry name" value="UPF0166"/>
</dbReference>
<comment type="caution">
    <text evidence="3">The sequence shown here is derived from an EMBL/GenBank/DDBJ whole genome shotgun (WGS) entry which is preliminary data.</text>
</comment>
<reference evidence="3 4" key="1">
    <citation type="submission" date="2019-03" db="EMBL/GenBank/DDBJ databases">
        <title>Genomic Encyclopedia of Type Strains, Phase III (KMG-III): the genomes of soil and plant-associated and newly described type strains.</title>
        <authorList>
            <person name="Whitman W."/>
        </authorList>
    </citation>
    <scope>NUCLEOTIDE SEQUENCE [LARGE SCALE GENOMIC DNA]</scope>
    <source>
        <strain evidence="3 4">LMG 29544</strain>
    </source>
</reference>
<dbReference type="AlphaFoldDB" id="A0A4R8LJP6"/>
<organism evidence="3 4">
    <name type="scientific">Paraburkholderia rhizosphaerae</name>
    <dbReference type="NCBI Taxonomy" id="480658"/>
    <lineage>
        <taxon>Bacteria</taxon>
        <taxon>Pseudomonadati</taxon>
        <taxon>Pseudomonadota</taxon>
        <taxon>Betaproteobacteria</taxon>
        <taxon>Burkholderiales</taxon>
        <taxon>Burkholderiaceae</taxon>
        <taxon>Paraburkholderia</taxon>
    </lineage>
</organism>
<evidence type="ECO:0000313" key="3">
    <source>
        <dbReference type="EMBL" id="TDY42505.1"/>
    </source>
</evidence>
<evidence type="ECO:0000256" key="1">
    <source>
        <dbReference type="ARBA" id="ARBA00010554"/>
    </source>
</evidence>
<evidence type="ECO:0000313" key="4">
    <source>
        <dbReference type="Proteomes" id="UP000295509"/>
    </source>
</evidence>
<feature type="compositionally biased region" description="Basic and acidic residues" evidence="2">
    <location>
        <begin position="112"/>
        <end position="122"/>
    </location>
</feature>
<comment type="similarity">
    <text evidence="1">Belongs to the UPF0166 family.</text>
</comment>
<keyword evidence="4" id="KW-1185">Reference proteome</keyword>
<gene>
    <name evidence="3" type="ORF">BX592_12176</name>
</gene>
<dbReference type="Pfam" id="PF02641">
    <property type="entry name" value="DUF190"/>
    <property type="match status" value="1"/>
</dbReference>
<evidence type="ECO:0000256" key="2">
    <source>
        <dbReference type="SAM" id="MobiDB-lite"/>
    </source>
</evidence>
<dbReference type="OrthoDB" id="5339790at2"/>
<sequence length="155" mass="17045">MHGYQLTFYTGQDRRHGHQSVCEWLLGEVRRLGIRGVTVVNCAEGIGHAGAHHAAHMLRLADQPVQIVMAVTEEEAERVLDIVRTANAHVFYVRVPVEFGLIGGAASHDRRRAPARDMRLEAPHATPNEPPDGPPHEPPQDPPATDARSTPARKP</sequence>
<feature type="region of interest" description="Disordered" evidence="2">
    <location>
        <begin position="108"/>
        <end position="155"/>
    </location>
</feature>
<dbReference type="Gene3D" id="3.30.70.120">
    <property type="match status" value="1"/>
</dbReference>
<dbReference type="SUPFAM" id="SSF54913">
    <property type="entry name" value="GlnB-like"/>
    <property type="match status" value="1"/>
</dbReference>